<feature type="domain" description="Ubiquitin-like protease family profile" evidence="8">
    <location>
        <begin position="601"/>
        <end position="739"/>
    </location>
</feature>
<dbReference type="Gene3D" id="3.30.40.10">
    <property type="entry name" value="Zinc/RING finger domain, C3HC4 (zinc finger)"/>
    <property type="match status" value="1"/>
</dbReference>
<dbReference type="InterPro" id="IPR007527">
    <property type="entry name" value="Znf_SWIM"/>
</dbReference>
<evidence type="ECO:0000256" key="3">
    <source>
        <dbReference type="ARBA" id="ARBA00022723"/>
    </source>
</evidence>
<protein>
    <submittedName>
        <fullName evidence="11">Uncharacterized protein LOC100199509 isoform X3</fullName>
    </submittedName>
</protein>
<name>A0ABM4BV94_HYDVU</name>
<dbReference type="PROSITE" id="PS50966">
    <property type="entry name" value="ZF_SWIM"/>
    <property type="match status" value="1"/>
</dbReference>
<dbReference type="PANTHER" id="PTHR47456">
    <property type="entry name" value="PHD-TYPE DOMAIN-CONTAINING PROTEIN"/>
    <property type="match status" value="1"/>
</dbReference>
<feature type="domain" description="SWIM-type" evidence="9">
    <location>
        <begin position="350"/>
        <end position="386"/>
    </location>
</feature>
<keyword evidence="5" id="KW-0378">Hydrolase</keyword>
<evidence type="ECO:0000256" key="6">
    <source>
        <dbReference type="ARBA" id="ARBA00022833"/>
    </source>
</evidence>
<keyword evidence="10" id="KW-1185">Reference proteome</keyword>
<evidence type="ECO:0000256" key="2">
    <source>
        <dbReference type="ARBA" id="ARBA00022670"/>
    </source>
</evidence>
<evidence type="ECO:0000259" key="9">
    <source>
        <dbReference type="PROSITE" id="PS50966"/>
    </source>
</evidence>
<dbReference type="InterPro" id="IPR013083">
    <property type="entry name" value="Znf_RING/FYVE/PHD"/>
</dbReference>
<keyword evidence="6" id="KW-0862">Zinc</keyword>
<keyword evidence="3" id="KW-0479">Metal-binding</keyword>
<accession>A0ABM4BV94</accession>
<dbReference type="Proteomes" id="UP001652625">
    <property type="component" value="Chromosome 05"/>
</dbReference>
<comment type="similarity">
    <text evidence="1">Belongs to the peptidase C48 family.</text>
</comment>
<reference evidence="11" key="1">
    <citation type="submission" date="2025-08" db="UniProtKB">
        <authorList>
            <consortium name="RefSeq"/>
        </authorList>
    </citation>
    <scope>IDENTIFICATION</scope>
</reference>
<dbReference type="CDD" id="cd15489">
    <property type="entry name" value="PHD_SF"/>
    <property type="match status" value="1"/>
</dbReference>
<evidence type="ECO:0000256" key="4">
    <source>
        <dbReference type="ARBA" id="ARBA00022771"/>
    </source>
</evidence>
<dbReference type="RefSeq" id="XP_065653123.1">
    <property type="nucleotide sequence ID" value="XM_065797051.1"/>
</dbReference>
<evidence type="ECO:0000256" key="7">
    <source>
        <dbReference type="PROSITE-ProRule" id="PRU00325"/>
    </source>
</evidence>
<dbReference type="InterPro" id="IPR003653">
    <property type="entry name" value="Peptidase_C48_C"/>
</dbReference>
<evidence type="ECO:0000313" key="11">
    <source>
        <dbReference type="RefSeq" id="XP_065653123.1"/>
    </source>
</evidence>
<dbReference type="SUPFAM" id="SSF54001">
    <property type="entry name" value="Cysteine proteinases"/>
    <property type="match status" value="1"/>
</dbReference>
<organism evidence="10 11">
    <name type="scientific">Hydra vulgaris</name>
    <name type="common">Hydra</name>
    <name type="synonym">Hydra attenuata</name>
    <dbReference type="NCBI Taxonomy" id="6087"/>
    <lineage>
        <taxon>Eukaryota</taxon>
        <taxon>Metazoa</taxon>
        <taxon>Cnidaria</taxon>
        <taxon>Hydrozoa</taxon>
        <taxon>Hydroidolina</taxon>
        <taxon>Anthoathecata</taxon>
        <taxon>Aplanulata</taxon>
        <taxon>Hydridae</taxon>
        <taxon>Hydra</taxon>
    </lineage>
</organism>
<dbReference type="Pfam" id="PF21056">
    <property type="entry name" value="ZSWIM1-3_RNaseH-like"/>
    <property type="match status" value="1"/>
</dbReference>
<evidence type="ECO:0000256" key="5">
    <source>
        <dbReference type="ARBA" id="ARBA00022801"/>
    </source>
</evidence>
<keyword evidence="4 7" id="KW-0863">Zinc-finger</keyword>
<gene>
    <name evidence="11" type="primary">LOC100199509</name>
</gene>
<sequence>MIDQECLLIKCEEWKKCDPSVKVFLRPNCSGEDGGDKCSFLFVYQSQWQQHLLMRYGTEILLLDATYRTTRYSLPLFFLNVKTNFDYQIVASFVIESETKQAITEALNTIKDWNPSFQPSFCMTDYCTEEMDSLEAVFPGCRVLICDFHREQAWHRWIAKKTNNCSEFKDPIISMLRNIAWAQNEKMADAAIVKLKCSNFWLDNKFHKFKKYITNYWLQIKEKWIWGYRQDRFLINLNTNNGIERQHESFKYSYLQRHKNSSITGMLTLLIEEFFADKFEKYSESNYKMDCRFKQYSSNVPEYLINRPHHFIKHCLEKQNLANNTDLTKVQMKDPGVFVVNSFSVANKNYLVHFGDEKNMPKCSCNDWFRSSYLCKHFFVIFRKYPLTWGWESISSLYRSSPFLNIDTFTNDFVLSKSNIFKCNHVNHISFNLINNTVCSTTTINPYQDSTRKRNSTASEVREMLTTIKNLTFDFDESSEELSDLHETLSNVLKKLYQARKKEKGLPLSSGYGMHDYVHKKQKNIVDLPVVKKKLYSNRVGEKKDKLMVASVIKIESNSHEAPVQESIITEDQITGEETFQTNSLTNDYLGKSLLFERNYSLLSQEDFEDISKNRMLSDTVIKCFQDMLKKANPYANGLQDPILGQLLKFDVLGSLPFVQIIYNGDYHWLAISTYGCTYGEINVLDSNFHGGLSLETQKQICTLLKYKKDEITVKVLSVQQQDGGIDCGLFSIAFIEFILSQNRYPIEDIWFDQRKLRNHALSCLINNLITPFPLTNNASCRCSPKEFKLKLYCSCRMIWIPSDRTICGRQMAQCSTCNHWFHKECEKINDISFENKDKYWKCQDCYNLEIAKKIKRSPNMVNNDIKIGVNYEAYKGSGGKRKIDNRTKRVIVRRAAAQHMTAFQIRTDL</sequence>
<dbReference type="GeneID" id="100199509"/>
<proteinExistence type="inferred from homology"/>
<dbReference type="Gene3D" id="3.40.395.10">
    <property type="entry name" value="Adenoviral Proteinase, Chain A"/>
    <property type="match status" value="1"/>
</dbReference>
<dbReference type="InterPro" id="IPR038765">
    <property type="entry name" value="Papain-like_cys_pep_sf"/>
</dbReference>
<dbReference type="PROSITE" id="PS50600">
    <property type="entry name" value="ULP_PROTEASE"/>
    <property type="match status" value="1"/>
</dbReference>
<dbReference type="InterPro" id="IPR001965">
    <property type="entry name" value="Znf_PHD"/>
</dbReference>
<dbReference type="SUPFAM" id="SSF57903">
    <property type="entry name" value="FYVE/PHD zinc finger"/>
    <property type="match status" value="1"/>
</dbReference>
<evidence type="ECO:0000259" key="8">
    <source>
        <dbReference type="PROSITE" id="PS50600"/>
    </source>
</evidence>
<evidence type="ECO:0000313" key="10">
    <source>
        <dbReference type="Proteomes" id="UP001652625"/>
    </source>
</evidence>
<evidence type="ECO:0000256" key="1">
    <source>
        <dbReference type="ARBA" id="ARBA00005234"/>
    </source>
</evidence>
<dbReference type="InterPro" id="IPR011011">
    <property type="entry name" value="Znf_FYVE_PHD"/>
</dbReference>
<keyword evidence="2" id="KW-0645">Protease</keyword>
<dbReference type="InterPro" id="IPR048324">
    <property type="entry name" value="ZSWIM1-3_RNaseH-like"/>
</dbReference>
<dbReference type="SMART" id="SM00249">
    <property type="entry name" value="PHD"/>
    <property type="match status" value="1"/>
</dbReference>